<keyword evidence="4" id="KW-1185">Reference proteome</keyword>
<comment type="caution">
    <text evidence="3">The sequence shown here is derived from an EMBL/GenBank/DDBJ whole genome shotgun (WGS) entry which is preliminary data.</text>
</comment>
<feature type="repeat" description="PPR" evidence="2">
    <location>
        <begin position="260"/>
        <end position="294"/>
    </location>
</feature>
<proteinExistence type="predicted"/>
<reference evidence="3" key="1">
    <citation type="journal article" date="2020" name="Microb. Genom.">
        <title>Genetic diversity of clinical and environmental Mucorales isolates obtained from an investigation of mucormycosis cases among solid organ transplant recipients.</title>
        <authorList>
            <person name="Nguyen M.H."/>
            <person name="Kaul D."/>
            <person name="Muto C."/>
            <person name="Cheng S.J."/>
            <person name="Richter R.A."/>
            <person name="Bruno V.M."/>
            <person name="Liu G."/>
            <person name="Beyhan S."/>
            <person name="Sundermann A.J."/>
            <person name="Mounaud S."/>
            <person name="Pasculle A.W."/>
            <person name="Nierman W.C."/>
            <person name="Driscoll E."/>
            <person name="Cumbie R."/>
            <person name="Clancy C.J."/>
            <person name="Dupont C.L."/>
        </authorList>
    </citation>
    <scope>NUCLEOTIDE SEQUENCE</scope>
    <source>
        <strain evidence="3">GL11</strain>
    </source>
</reference>
<gene>
    <name evidence="3" type="ORF">G6F64_009851</name>
</gene>
<dbReference type="PANTHER" id="PTHR47942">
    <property type="entry name" value="TETRATRICOPEPTIDE REPEAT (TPR)-LIKE SUPERFAMILY PROTEIN-RELATED"/>
    <property type="match status" value="1"/>
</dbReference>
<name>A0A9P6X2C8_RHIOR</name>
<dbReference type="PANTHER" id="PTHR47942:SF63">
    <property type="entry name" value="PENTATRICOPEPTIDE REPEAT-CONTAINING PROTEIN"/>
    <property type="match status" value="1"/>
</dbReference>
<dbReference type="PROSITE" id="PS51375">
    <property type="entry name" value="PPR"/>
    <property type="match status" value="3"/>
</dbReference>
<keyword evidence="1" id="KW-0677">Repeat</keyword>
<dbReference type="NCBIfam" id="TIGR00756">
    <property type="entry name" value="PPR"/>
    <property type="match status" value="2"/>
</dbReference>
<dbReference type="Pfam" id="PF13041">
    <property type="entry name" value="PPR_2"/>
    <property type="match status" value="2"/>
</dbReference>
<sequence>MHSGRANCSLTFYPSFFKIHMSSSHHSTWAALRKAVNRGQLSQARSAYESLSTTDVDRPLLRRLVRLAGSSQRRADYDFLKRVLEEMPRRFQQRPSPMEYNALVAASGQHEGPERARGVMEEMKRAGVEPNLYTYNLLLNCFKKHGELAAAETLLKAMGPIEPDAVTYNTLLQLWRQTDEGDRLFAFFRDQVKVADVYTYTIVLDAAMAYDAPEQGQRAFEALLKQPKLDTAAMNTMLRYKSGDVEACLALYRRLRCRPDQKTFNILLDACLKQGEDAQAMRVYEEMKKKRIRPDEVTYGTLIDAKKRACDLEGALELLEEMEIEPSGRILNRLVSMAKEATTEQLERLARTIEPYESRLDRIGSNAWMGIMARLGRSEKAQAVYDRVFRQRPPDVVTFTHLTLAYINDDRLDDALDIYRVLRDDHRHQGRVKLDAPFYSTLIASLTSLKKSERTASERLQMALRLFGDMRSLGIQPSRHTYTALLHASGQYGDGYVLEHVHGLIKVDLFLDPDTALYNALMDAYNRTGDGQTVLDLWQQLMASSEVAVDPASVSIVLDSCGHNGYPERARSIWRELKQAGFELNANNYNSYVECLCRSAGREGWDQALALVKQEMSRPGRYRPNQPRMEAKTVNTLLGFARKKGLEKEVMEELESWKKEL</sequence>
<evidence type="ECO:0000313" key="4">
    <source>
        <dbReference type="Proteomes" id="UP000716291"/>
    </source>
</evidence>
<dbReference type="OrthoDB" id="185373at2759"/>
<dbReference type="EMBL" id="JAANQT010001889">
    <property type="protein sequence ID" value="KAG1303698.1"/>
    <property type="molecule type" value="Genomic_DNA"/>
</dbReference>
<protein>
    <recommendedName>
        <fullName evidence="5">Pentacotripeptide-repeat region of PRORP domain-containing protein</fullName>
    </recommendedName>
</protein>
<dbReference type="AlphaFoldDB" id="A0A9P6X2C8"/>
<dbReference type="Proteomes" id="UP000716291">
    <property type="component" value="Unassembled WGS sequence"/>
</dbReference>
<dbReference type="Gene3D" id="1.25.40.10">
    <property type="entry name" value="Tetratricopeptide repeat domain"/>
    <property type="match status" value="4"/>
</dbReference>
<feature type="repeat" description="PPR" evidence="2">
    <location>
        <begin position="550"/>
        <end position="584"/>
    </location>
</feature>
<dbReference type="InterPro" id="IPR002885">
    <property type="entry name" value="PPR_rpt"/>
</dbReference>
<accession>A0A9P6X2C8</accession>
<feature type="repeat" description="PPR" evidence="2">
    <location>
        <begin position="96"/>
        <end position="130"/>
    </location>
</feature>
<dbReference type="Pfam" id="PF01535">
    <property type="entry name" value="PPR"/>
    <property type="match status" value="1"/>
</dbReference>
<evidence type="ECO:0008006" key="5">
    <source>
        <dbReference type="Google" id="ProtNLM"/>
    </source>
</evidence>
<evidence type="ECO:0000256" key="2">
    <source>
        <dbReference type="PROSITE-ProRule" id="PRU00708"/>
    </source>
</evidence>
<dbReference type="InterPro" id="IPR011990">
    <property type="entry name" value="TPR-like_helical_dom_sf"/>
</dbReference>
<dbReference type="Pfam" id="PF13812">
    <property type="entry name" value="PPR_3"/>
    <property type="match status" value="1"/>
</dbReference>
<dbReference type="InterPro" id="IPR051222">
    <property type="entry name" value="PPR/CCM1_RNA-binding"/>
</dbReference>
<evidence type="ECO:0000313" key="3">
    <source>
        <dbReference type="EMBL" id="KAG1303698.1"/>
    </source>
</evidence>
<organism evidence="3 4">
    <name type="scientific">Rhizopus oryzae</name>
    <name type="common">Mucormycosis agent</name>
    <name type="synonym">Rhizopus arrhizus var. delemar</name>
    <dbReference type="NCBI Taxonomy" id="64495"/>
    <lineage>
        <taxon>Eukaryota</taxon>
        <taxon>Fungi</taxon>
        <taxon>Fungi incertae sedis</taxon>
        <taxon>Mucoromycota</taxon>
        <taxon>Mucoromycotina</taxon>
        <taxon>Mucoromycetes</taxon>
        <taxon>Mucorales</taxon>
        <taxon>Mucorineae</taxon>
        <taxon>Rhizopodaceae</taxon>
        <taxon>Rhizopus</taxon>
    </lineage>
</organism>
<evidence type="ECO:0000256" key="1">
    <source>
        <dbReference type="ARBA" id="ARBA00022737"/>
    </source>
</evidence>
<dbReference type="SUPFAM" id="SSF48452">
    <property type="entry name" value="TPR-like"/>
    <property type="match status" value="1"/>
</dbReference>